<evidence type="ECO:0000313" key="3">
    <source>
        <dbReference type="Proteomes" id="UP000199274"/>
    </source>
</evidence>
<dbReference type="AlphaFoldDB" id="A0A1G8ESS7"/>
<dbReference type="RefSeq" id="WP_091258011.1">
    <property type="nucleotide sequence ID" value="NZ_FNDB01000013.1"/>
</dbReference>
<dbReference type="OrthoDB" id="1375620at2"/>
<reference evidence="3" key="1">
    <citation type="submission" date="2016-10" db="EMBL/GenBank/DDBJ databases">
        <authorList>
            <person name="Varghese N."/>
            <person name="Submissions S."/>
        </authorList>
    </citation>
    <scope>NUCLEOTIDE SEQUENCE [LARGE SCALE GENOMIC DNA]</scope>
    <source>
        <strain evidence="3">CGMCC 1.2747</strain>
    </source>
</reference>
<sequence length="115" mass="13397">MNWFRKTLVFIGLSIAFLFAFNANDATVDSNKIEKSSSSVYVDSIHSLDFIQPQVSSTFTSYHKTPDYTIAKYLENFLIVIPDFKSSTFVIRFAKQDINRCEMVSLLLFPFHFFW</sequence>
<keyword evidence="1" id="KW-0732">Signal</keyword>
<evidence type="ECO:0000313" key="2">
    <source>
        <dbReference type="EMBL" id="SDH72894.1"/>
    </source>
</evidence>
<organism evidence="2 3">
    <name type="scientific">Flavobacterium omnivorum</name>
    <dbReference type="NCBI Taxonomy" id="178355"/>
    <lineage>
        <taxon>Bacteria</taxon>
        <taxon>Pseudomonadati</taxon>
        <taxon>Bacteroidota</taxon>
        <taxon>Flavobacteriia</taxon>
        <taxon>Flavobacteriales</taxon>
        <taxon>Flavobacteriaceae</taxon>
        <taxon>Flavobacterium</taxon>
    </lineage>
</organism>
<evidence type="ECO:0000256" key="1">
    <source>
        <dbReference type="SAM" id="SignalP"/>
    </source>
</evidence>
<proteinExistence type="predicted"/>
<dbReference type="STRING" id="178355.SAMN04488062_11312"/>
<feature type="chain" id="PRO_5011534985" evidence="1">
    <location>
        <begin position="26"/>
        <end position="115"/>
    </location>
</feature>
<feature type="signal peptide" evidence="1">
    <location>
        <begin position="1"/>
        <end position="25"/>
    </location>
</feature>
<gene>
    <name evidence="2" type="ORF">SAMN04488062_11312</name>
</gene>
<dbReference type="EMBL" id="FNDB01000013">
    <property type="protein sequence ID" value="SDH72894.1"/>
    <property type="molecule type" value="Genomic_DNA"/>
</dbReference>
<accession>A0A1G8ESS7</accession>
<protein>
    <submittedName>
        <fullName evidence="2">Uncharacterized protein</fullName>
    </submittedName>
</protein>
<keyword evidence="3" id="KW-1185">Reference proteome</keyword>
<dbReference type="Proteomes" id="UP000199274">
    <property type="component" value="Unassembled WGS sequence"/>
</dbReference>
<name>A0A1G8ESS7_9FLAO</name>